<dbReference type="CDD" id="cd06853">
    <property type="entry name" value="GT_WecA_like"/>
    <property type="match status" value="1"/>
</dbReference>
<evidence type="ECO:0000256" key="2">
    <source>
        <dbReference type="ARBA" id="ARBA00022475"/>
    </source>
</evidence>
<evidence type="ECO:0000256" key="3">
    <source>
        <dbReference type="ARBA" id="ARBA00022679"/>
    </source>
</evidence>
<feature type="transmembrane region" description="Helical" evidence="8">
    <location>
        <begin position="240"/>
        <end position="262"/>
    </location>
</feature>
<evidence type="ECO:0000256" key="6">
    <source>
        <dbReference type="ARBA" id="ARBA00023136"/>
    </source>
</evidence>
<feature type="transmembrane region" description="Helical" evidence="8">
    <location>
        <begin position="69"/>
        <end position="88"/>
    </location>
</feature>
<keyword evidence="10" id="KW-1185">Reference proteome</keyword>
<keyword evidence="5 8" id="KW-1133">Transmembrane helix</keyword>
<feature type="transmembrane region" description="Helical" evidence="8">
    <location>
        <begin position="100"/>
        <end position="124"/>
    </location>
</feature>
<evidence type="ECO:0000256" key="1">
    <source>
        <dbReference type="ARBA" id="ARBA00004651"/>
    </source>
</evidence>
<keyword evidence="6 8" id="KW-0472">Membrane</keyword>
<evidence type="ECO:0000256" key="7">
    <source>
        <dbReference type="SAM" id="MobiDB-lite"/>
    </source>
</evidence>
<name>A0ABZ0I435_9GAMM</name>
<dbReference type="EMBL" id="CP136864">
    <property type="protein sequence ID" value="WOJ94284.1"/>
    <property type="molecule type" value="Genomic_DNA"/>
</dbReference>
<feature type="region of interest" description="Disordered" evidence="7">
    <location>
        <begin position="450"/>
        <end position="503"/>
    </location>
</feature>
<organism evidence="9 10">
    <name type="scientific">Congregibacter variabilis</name>
    <dbReference type="NCBI Taxonomy" id="3081200"/>
    <lineage>
        <taxon>Bacteria</taxon>
        <taxon>Pseudomonadati</taxon>
        <taxon>Pseudomonadota</taxon>
        <taxon>Gammaproteobacteria</taxon>
        <taxon>Cellvibrionales</taxon>
        <taxon>Halieaceae</taxon>
        <taxon>Congregibacter</taxon>
    </lineage>
</organism>
<feature type="transmembrane region" description="Helical" evidence="8">
    <location>
        <begin position="294"/>
        <end position="313"/>
    </location>
</feature>
<evidence type="ECO:0000256" key="5">
    <source>
        <dbReference type="ARBA" id="ARBA00022989"/>
    </source>
</evidence>
<keyword evidence="2" id="KW-1003">Cell membrane</keyword>
<keyword evidence="3" id="KW-0808">Transferase</keyword>
<gene>
    <name evidence="9" type="ORF">R0135_03755</name>
</gene>
<feature type="transmembrane region" description="Helical" evidence="8">
    <location>
        <begin position="212"/>
        <end position="234"/>
    </location>
</feature>
<dbReference type="InterPro" id="IPR000715">
    <property type="entry name" value="Glycosyl_transferase_4"/>
</dbReference>
<feature type="transmembrane region" description="Helical" evidence="8">
    <location>
        <begin position="182"/>
        <end position="200"/>
    </location>
</feature>
<reference evidence="9 10" key="1">
    <citation type="submission" date="2023-10" db="EMBL/GenBank/DDBJ databases">
        <title>Two novel species belonging to the OM43/NOR5 clade.</title>
        <authorList>
            <person name="Park M."/>
        </authorList>
    </citation>
    <scope>NUCLEOTIDE SEQUENCE [LARGE SCALE GENOMIC DNA]</scope>
    <source>
        <strain evidence="9 10">IMCC43200</strain>
    </source>
</reference>
<comment type="subcellular location">
    <subcellularLocation>
        <location evidence="1">Cell membrane</location>
        <topology evidence="1">Multi-pass membrane protein</topology>
    </subcellularLocation>
</comment>
<evidence type="ECO:0000256" key="8">
    <source>
        <dbReference type="SAM" id="Phobius"/>
    </source>
</evidence>
<proteinExistence type="predicted"/>
<accession>A0ABZ0I435</accession>
<evidence type="ECO:0008006" key="11">
    <source>
        <dbReference type="Google" id="ProtNLM"/>
    </source>
</evidence>
<dbReference type="PANTHER" id="PTHR22926">
    <property type="entry name" value="PHOSPHO-N-ACETYLMURAMOYL-PENTAPEPTIDE-TRANSFERASE"/>
    <property type="match status" value="1"/>
</dbReference>
<evidence type="ECO:0000313" key="10">
    <source>
        <dbReference type="Proteomes" id="UP001626537"/>
    </source>
</evidence>
<dbReference type="RefSeq" id="WP_407348919.1">
    <property type="nucleotide sequence ID" value="NZ_CP136864.1"/>
</dbReference>
<sequence>MYTLPVLFVAFLASVLTIFIAKPVAVHIGLVDKPGGHKVHDAHVPLVGGLAIFISLSLAWLIAPRLGLSTINSVFGAAGALLFVVGLIDDRHDISVRVRFGAQIFAASLLIYSNVIVVDVGYLFGDTPFALHWLALPVTIFAVVGAINALNMMDGIDGLSGSVSVVSFTLLTIVAFSASNLLQILILLCILGGILGFLAFNMPLPGRARAHIFMGDAGSTLLGFLLANSLIVLSQGEQRAMAPVTALWIFAVPLLDTLGVMLRRVWLGRSPFNADRWHIHHLFLDAGFRVRHTVILIALAQALLGAVGLALDYFDAPDLMSLVLFGLLFCGYAFLISRPWRAVPRMRAYQQRSGWVAQGVKHIYVGGLNPGSAVEDVYALLGGRAGVLGFEIYRQGEALGAPVYALIGVGDSDKVADVLDAIKWRLQKKQRAEHSGLLKVTGLRQFYPRQAGNDRRSTVGTPRKTVTESCNRDGDRRKSTPRMIYRSDDWLRSDDGSMESART</sequence>
<feature type="compositionally biased region" description="Basic and acidic residues" evidence="7">
    <location>
        <begin position="485"/>
        <end position="503"/>
    </location>
</feature>
<feature type="transmembrane region" description="Helical" evidence="8">
    <location>
        <begin position="6"/>
        <end position="30"/>
    </location>
</feature>
<dbReference type="PANTHER" id="PTHR22926:SF3">
    <property type="entry name" value="UNDECAPRENYL-PHOSPHATE ALPHA-N-ACETYLGLUCOSAMINYL 1-PHOSPHATE TRANSFERASE"/>
    <property type="match status" value="1"/>
</dbReference>
<feature type="transmembrane region" description="Helical" evidence="8">
    <location>
        <begin position="42"/>
        <end position="63"/>
    </location>
</feature>
<dbReference type="Proteomes" id="UP001626537">
    <property type="component" value="Chromosome"/>
</dbReference>
<keyword evidence="4 8" id="KW-0812">Transmembrane</keyword>
<dbReference type="Pfam" id="PF00953">
    <property type="entry name" value="Glycos_transf_4"/>
    <property type="match status" value="1"/>
</dbReference>
<evidence type="ECO:0000313" key="9">
    <source>
        <dbReference type="EMBL" id="WOJ94284.1"/>
    </source>
</evidence>
<feature type="transmembrane region" description="Helical" evidence="8">
    <location>
        <begin position="130"/>
        <end position="151"/>
    </location>
</feature>
<protein>
    <recommendedName>
        <fullName evidence="11">UDP-GlcNAc:undecaprenyl-phosphate GlcNAc-1-phosphate transferase</fullName>
    </recommendedName>
</protein>
<evidence type="ECO:0000256" key="4">
    <source>
        <dbReference type="ARBA" id="ARBA00022692"/>
    </source>
</evidence>
<feature type="transmembrane region" description="Helical" evidence="8">
    <location>
        <begin position="319"/>
        <end position="337"/>
    </location>
</feature>